<dbReference type="Pfam" id="PF05638">
    <property type="entry name" value="T6SS_HCP"/>
    <property type="match status" value="1"/>
</dbReference>
<dbReference type="InterPro" id="IPR008514">
    <property type="entry name" value="T6SS_Hcp"/>
</dbReference>
<dbReference type="Proteomes" id="UP000019760">
    <property type="component" value="Unassembled WGS sequence"/>
</dbReference>
<dbReference type="InterPro" id="IPR036624">
    <property type="entry name" value="Hcp1-lik_sf"/>
</dbReference>
<evidence type="ECO:0000313" key="1">
    <source>
        <dbReference type="EMBL" id="GAJ30074.1"/>
    </source>
</evidence>
<comment type="caution">
    <text evidence="1">The sequence shown here is derived from an EMBL/GenBank/DDBJ whole genome shotgun (WGS) entry which is preliminary data.</text>
</comment>
<dbReference type="OrthoDB" id="7571664at2"/>
<keyword evidence="2" id="KW-1185">Reference proteome</keyword>
<reference evidence="1 2" key="2">
    <citation type="journal article" date="2014" name="FEMS Microbiol. Lett.">
        <title>Draft genomic DNA sequence of the facultatively methylotrophic bacterium Acidomonas methanolica type strain MB58.</title>
        <authorList>
            <person name="Higashiura N."/>
            <person name="Hadano H."/>
            <person name="Hirakawa H."/>
            <person name="Matsutani M."/>
            <person name="Takabe S."/>
            <person name="Matsushita K."/>
            <person name="Azuma Y."/>
        </authorList>
    </citation>
    <scope>NUCLEOTIDE SEQUENCE [LARGE SCALE GENOMIC DNA]</scope>
    <source>
        <strain evidence="1 2">MB58</strain>
    </source>
</reference>
<name>A0A023D7I6_ACIMT</name>
<evidence type="ECO:0000313" key="2">
    <source>
        <dbReference type="Proteomes" id="UP000019760"/>
    </source>
</evidence>
<dbReference type="PANTHER" id="PTHR36152:SF1">
    <property type="entry name" value="UBIQUITIN-LIKE DOMAIN-CONTAINING PROTEIN"/>
    <property type="match status" value="1"/>
</dbReference>
<proteinExistence type="predicted"/>
<dbReference type="PANTHER" id="PTHR36152">
    <property type="entry name" value="CYTOPLASMIC PROTEIN-RELATED"/>
    <property type="match status" value="1"/>
</dbReference>
<dbReference type="EMBL" id="BAND01000101">
    <property type="protein sequence ID" value="GAJ30074.1"/>
    <property type="molecule type" value="Genomic_DNA"/>
</dbReference>
<reference evidence="2" key="1">
    <citation type="journal article" date="2014" name="FEMS Microbiol. Lett.">
        <title>Draft Genomic DNA Sequence of the Facultatively Methylotrophic Bacterium Acidomonas methanolica type strain MB58.</title>
        <authorList>
            <person name="Higashiura N."/>
            <person name="Hadano H."/>
            <person name="Hirakawa H."/>
            <person name="Matsutani M."/>
            <person name="Takabe S."/>
            <person name="Matsushita K."/>
            <person name="Azuma Y."/>
        </authorList>
    </citation>
    <scope>NUCLEOTIDE SEQUENCE [LARGE SCALE GENOMIC DNA]</scope>
    <source>
        <strain evidence="2">MB58</strain>
    </source>
</reference>
<dbReference type="Gene3D" id="2.30.110.20">
    <property type="entry name" value="Hcp1-like"/>
    <property type="match status" value="1"/>
</dbReference>
<protein>
    <submittedName>
        <fullName evidence="1">Uncharacterized protein</fullName>
    </submittedName>
</protein>
<organism evidence="1 2">
    <name type="scientific">Acidomonas methanolica NBRC 104435</name>
    <dbReference type="NCBI Taxonomy" id="1231351"/>
    <lineage>
        <taxon>Bacteria</taxon>
        <taxon>Pseudomonadati</taxon>
        <taxon>Pseudomonadota</taxon>
        <taxon>Alphaproteobacteria</taxon>
        <taxon>Acetobacterales</taxon>
        <taxon>Acetobacteraceae</taxon>
        <taxon>Acidomonas</taxon>
    </lineage>
</organism>
<dbReference type="SUPFAM" id="SSF141452">
    <property type="entry name" value="Hcp1-like"/>
    <property type="match status" value="1"/>
</dbReference>
<dbReference type="InterPro" id="IPR053165">
    <property type="entry name" value="HSI-I_assembly_Hcp1"/>
</dbReference>
<dbReference type="AlphaFoldDB" id="A0A023D7I6"/>
<sequence>MGIYLKYGDAQGDVTETNHKNWVELLDAQWSMSRTIRSSVGIGKNRESTSAYVSELTLTKYIDDSSHTLSTYAFVGQAKQAQIDFTRVNEGGETLFRSIILKDSITSSLVNTGHGKDRPTETLTLNFTEITIEDYGEDAMGSKTGPKRIIYDLTEAKTS</sequence>
<dbReference type="RefSeq" id="WP_052512096.1">
    <property type="nucleotide sequence ID" value="NZ_BAND01000101.1"/>
</dbReference>
<accession>A0A023D7I6</accession>
<gene>
    <name evidence="1" type="ORF">Amme_102_009</name>
</gene>